<sequence length="191" mass="20825">SPGNPVGPTKPRKQHRNGYEATPKTPSFHPFALNNIGAPRQKAFDLSNPAPLGPIPALDPSEWNKLALRCCAIPAGANLHSFQIEISNWVGMCHGDAVFISSTGSGKSLSWVLPLLARKEGISLVVTPYTSLGLDGELSNDCDGISSLFIHSEKKKQKDFETAAMGEMLVIYVCPEMLATFRHSQYCRVFR</sequence>
<protein>
    <recommendedName>
        <fullName evidence="4">DEAD/DEAH box helicase domain-containing protein</fullName>
    </recommendedName>
</protein>
<reference evidence="2" key="1">
    <citation type="submission" date="2023-03" db="EMBL/GenBank/DDBJ databases">
        <title>Massive genome expansion in bonnet fungi (Mycena s.s.) driven by repeated elements and novel gene families across ecological guilds.</title>
        <authorList>
            <consortium name="Lawrence Berkeley National Laboratory"/>
            <person name="Harder C.B."/>
            <person name="Miyauchi S."/>
            <person name="Viragh M."/>
            <person name="Kuo A."/>
            <person name="Thoen E."/>
            <person name="Andreopoulos B."/>
            <person name="Lu D."/>
            <person name="Skrede I."/>
            <person name="Drula E."/>
            <person name="Henrissat B."/>
            <person name="Morin E."/>
            <person name="Kohler A."/>
            <person name="Barry K."/>
            <person name="LaButti K."/>
            <person name="Morin E."/>
            <person name="Salamov A."/>
            <person name="Lipzen A."/>
            <person name="Mereny Z."/>
            <person name="Hegedus B."/>
            <person name="Baldrian P."/>
            <person name="Stursova M."/>
            <person name="Weitz H."/>
            <person name="Taylor A."/>
            <person name="Grigoriev I.V."/>
            <person name="Nagy L.G."/>
            <person name="Martin F."/>
            <person name="Kauserud H."/>
        </authorList>
    </citation>
    <scope>NUCLEOTIDE SEQUENCE</scope>
    <source>
        <strain evidence="2">CBHHK067</strain>
    </source>
</reference>
<accession>A0AAD7D6J6</accession>
<evidence type="ECO:0008006" key="4">
    <source>
        <dbReference type="Google" id="ProtNLM"/>
    </source>
</evidence>
<dbReference type="EMBL" id="JARKIE010000121">
    <property type="protein sequence ID" value="KAJ7681169.1"/>
    <property type="molecule type" value="Genomic_DNA"/>
</dbReference>
<comment type="caution">
    <text evidence="2">The sequence shown here is derived from an EMBL/GenBank/DDBJ whole genome shotgun (WGS) entry which is preliminary data.</text>
</comment>
<dbReference type="Proteomes" id="UP001221757">
    <property type="component" value="Unassembled WGS sequence"/>
</dbReference>
<evidence type="ECO:0000256" key="1">
    <source>
        <dbReference type="SAM" id="MobiDB-lite"/>
    </source>
</evidence>
<evidence type="ECO:0000313" key="3">
    <source>
        <dbReference type="Proteomes" id="UP001221757"/>
    </source>
</evidence>
<name>A0AAD7D6J6_MYCRO</name>
<proteinExistence type="predicted"/>
<gene>
    <name evidence="2" type="ORF">B0H17DRAFT_847457</name>
</gene>
<dbReference type="Gene3D" id="3.40.50.300">
    <property type="entry name" value="P-loop containing nucleotide triphosphate hydrolases"/>
    <property type="match status" value="1"/>
</dbReference>
<dbReference type="AlphaFoldDB" id="A0AAD7D6J6"/>
<feature type="non-terminal residue" evidence="2">
    <location>
        <position position="191"/>
    </location>
</feature>
<dbReference type="SUPFAM" id="SSF52540">
    <property type="entry name" value="P-loop containing nucleoside triphosphate hydrolases"/>
    <property type="match status" value="1"/>
</dbReference>
<feature type="region of interest" description="Disordered" evidence="1">
    <location>
        <begin position="1"/>
        <end position="26"/>
    </location>
</feature>
<feature type="non-terminal residue" evidence="2">
    <location>
        <position position="1"/>
    </location>
</feature>
<evidence type="ECO:0000313" key="2">
    <source>
        <dbReference type="EMBL" id="KAJ7681169.1"/>
    </source>
</evidence>
<organism evidence="2 3">
    <name type="scientific">Mycena rosella</name>
    <name type="common">Pink bonnet</name>
    <name type="synonym">Agaricus rosellus</name>
    <dbReference type="NCBI Taxonomy" id="1033263"/>
    <lineage>
        <taxon>Eukaryota</taxon>
        <taxon>Fungi</taxon>
        <taxon>Dikarya</taxon>
        <taxon>Basidiomycota</taxon>
        <taxon>Agaricomycotina</taxon>
        <taxon>Agaricomycetes</taxon>
        <taxon>Agaricomycetidae</taxon>
        <taxon>Agaricales</taxon>
        <taxon>Marasmiineae</taxon>
        <taxon>Mycenaceae</taxon>
        <taxon>Mycena</taxon>
    </lineage>
</organism>
<dbReference type="InterPro" id="IPR027417">
    <property type="entry name" value="P-loop_NTPase"/>
</dbReference>
<keyword evidence="3" id="KW-1185">Reference proteome</keyword>